<accession>A0A2G9G9F1</accession>
<protein>
    <recommendedName>
        <fullName evidence="9">AP2/ERF domain-containing protein</fullName>
    </recommendedName>
</protein>
<dbReference type="InterPro" id="IPR050913">
    <property type="entry name" value="AP2/ERF_ERF"/>
</dbReference>
<dbReference type="InterPro" id="IPR001471">
    <property type="entry name" value="AP2/ERF_dom"/>
</dbReference>
<dbReference type="AlphaFoldDB" id="A0A2G9G9F1"/>
<sequence length="361" mass="40837">MARKRKADEVMDDHQQKLNPGEENSSTWEDMVREAAATAAIGGARRARKRFVGVRQRPSGRWVAEIKDTIQKIRVWLGTFDTAEEAARAYDEAACLLRGSNTRTNFWPNSSTTSVLPSKITNLLLSRIQARNNALSSADTNLNSNSNSSSNSSSFESSFVPPVDQNYTVEVPDFSESNFTDFLNDPDEDISIENCPQEYNPTDVIQVSNEAEAENRIEEENNSSLEPVDFQFVDNIGSLLDYSPFEITEEISKPIVQEDEPLMLSEAMKRMNYERKFSASLYAFNGITECLRMKLGKNAAADQISRLRNACKMKQEEKMMMNKNSEEEKVKKNEDENSLLDEDGELLLWNSIDLPNICYVS</sequence>
<dbReference type="InterPro" id="IPR036955">
    <property type="entry name" value="AP2/ERF_dom_sf"/>
</dbReference>
<proteinExistence type="inferred from homology"/>
<evidence type="ECO:0000256" key="8">
    <source>
        <dbReference type="SAM" id="MobiDB-lite"/>
    </source>
</evidence>
<dbReference type="EMBL" id="NKXS01006173">
    <property type="protein sequence ID" value="PIN01896.1"/>
    <property type="molecule type" value="Genomic_DNA"/>
</dbReference>
<dbReference type="OrthoDB" id="773121at2759"/>
<dbReference type="CDD" id="cd00018">
    <property type="entry name" value="AP2"/>
    <property type="match status" value="1"/>
</dbReference>
<dbReference type="Proteomes" id="UP000231279">
    <property type="component" value="Unassembled WGS sequence"/>
</dbReference>
<feature type="domain" description="AP2/ERF" evidence="9">
    <location>
        <begin position="50"/>
        <end position="107"/>
    </location>
</feature>
<keyword evidence="7" id="KW-0175">Coiled coil</keyword>
<comment type="similarity">
    <text evidence="6">Belongs to the AP2/ERF transcription factor family. ERF subfamily.</text>
</comment>
<dbReference type="PANTHER" id="PTHR31194:SF197">
    <property type="entry name" value="OS12G0582900 PROTEIN"/>
    <property type="match status" value="1"/>
</dbReference>
<feature type="region of interest" description="Disordered" evidence="8">
    <location>
        <begin position="1"/>
        <end position="27"/>
    </location>
</feature>
<comment type="subcellular location">
    <subcellularLocation>
        <location evidence="1">Nucleus</location>
    </subcellularLocation>
</comment>
<dbReference type="Pfam" id="PF00847">
    <property type="entry name" value="AP2"/>
    <property type="match status" value="1"/>
</dbReference>
<dbReference type="FunFam" id="3.30.730.10:FF:000005">
    <property type="entry name" value="ethylene-responsive transcription factor RAP2-11"/>
    <property type="match status" value="1"/>
</dbReference>
<evidence type="ECO:0000256" key="1">
    <source>
        <dbReference type="ARBA" id="ARBA00004123"/>
    </source>
</evidence>
<evidence type="ECO:0000259" key="9">
    <source>
        <dbReference type="PROSITE" id="PS51032"/>
    </source>
</evidence>
<feature type="region of interest" description="Disordered" evidence="8">
    <location>
        <begin position="138"/>
        <end position="159"/>
    </location>
</feature>
<comment type="caution">
    <text evidence="10">The sequence shown here is derived from an EMBL/GenBank/DDBJ whole genome shotgun (WGS) entry which is preliminary data.</text>
</comment>
<keyword evidence="4" id="KW-0804">Transcription</keyword>
<dbReference type="GO" id="GO:0003700">
    <property type="term" value="F:DNA-binding transcription factor activity"/>
    <property type="evidence" value="ECO:0007669"/>
    <property type="project" value="InterPro"/>
</dbReference>
<dbReference type="PRINTS" id="PR00367">
    <property type="entry name" value="ETHRSPELEMNT"/>
</dbReference>
<name>A0A2G9G9F1_9LAMI</name>
<dbReference type="PROSITE" id="PS51032">
    <property type="entry name" value="AP2_ERF"/>
    <property type="match status" value="1"/>
</dbReference>
<dbReference type="InterPro" id="IPR016177">
    <property type="entry name" value="DNA-bd_dom_sf"/>
</dbReference>
<evidence type="ECO:0000256" key="2">
    <source>
        <dbReference type="ARBA" id="ARBA00023015"/>
    </source>
</evidence>
<reference evidence="11" key="1">
    <citation type="journal article" date="2018" name="Gigascience">
        <title>Genome assembly of the Pink Ipe (Handroanthus impetiginosus, Bignoniaceae), a highly valued, ecologically keystone Neotropical timber forest tree.</title>
        <authorList>
            <person name="Silva-Junior O.B."/>
            <person name="Grattapaglia D."/>
            <person name="Novaes E."/>
            <person name="Collevatti R.G."/>
        </authorList>
    </citation>
    <scope>NUCLEOTIDE SEQUENCE [LARGE SCALE GENOMIC DNA]</scope>
    <source>
        <strain evidence="11">cv. UFG-1</strain>
    </source>
</reference>
<keyword evidence="5" id="KW-0539">Nucleus</keyword>
<dbReference type="Gene3D" id="3.30.730.10">
    <property type="entry name" value="AP2/ERF domain"/>
    <property type="match status" value="1"/>
</dbReference>
<feature type="compositionally biased region" description="Basic and acidic residues" evidence="8">
    <location>
        <begin position="1"/>
        <end position="16"/>
    </location>
</feature>
<evidence type="ECO:0000256" key="6">
    <source>
        <dbReference type="ARBA" id="ARBA00024343"/>
    </source>
</evidence>
<dbReference type="GO" id="GO:0003677">
    <property type="term" value="F:DNA binding"/>
    <property type="evidence" value="ECO:0007669"/>
    <property type="project" value="UniProtKB-KW"/>
</dbReference>
<dbReference type="SMART" id="SM00380">
    <property type="entry name" value="AP2"/>
    <property type="match status" value="1"/>
</dbReference>
<organism evidence="10 11">
    <name type="scientific">Handroanthus impetiginosus</name>
    <dbReference type="NCBI Taxonomy" id="429701"/>
    <lineage>
        <taxon>Eukaryota</taxon>
        <taxon>Viridiplantae</taxon>
        <taxon>Streptophyta</taxon>
        <taxon>Embryophyta</taxon>
        <taxon>Tracheophyta</taxon>
        <taxon>Spermatophyta</taxon>
        <taxon>Magnoliopsida</taxon>
        <taxon>eudicotyledons</taxon>
        <taxon>Gunneridae</taxon>
        <taxon>Pentapetalae</taxon>
        <taxon>asterids</taxon>
        <taxon>lamiids</taxon>
        <taxon>Lamiales</taxon>
        <taxon>Bignoniaceae</taxon>
        <taxon>Crescentiina</taxon>
        <taxon>Tabebuia alliance</taxon>
        <taxon>Handroanthus</taxon>
    </lineage>
</organism>
<keyword evidence="11" id="KW-1185">Reference proteome</keyword>
<evidence type="ECO:0000256" key="3">
    <source>
        <dbReference type="ARBA" id="ARBA00023125"/>
    </source>
</evidence>
<evidence type="ECO:0000313" key="10">
    <source>
        <dbReference type="EMBL" id="PIN01896.1"/>
    </source>
</evidence>
<evidence type="ECO:0000256" key="7">
    <source>
        <dbReference type="SAM" id="Coils"/>
    </source>
</evidence>
<evidence type="ECO:0000256" key="4">
    <source>
        <dbReference type="ARBA" id="ARBA00023163"/>
    </source>
</evidence>
<dbReference type="PANTHER" id="PTHR31194">
    <property type="entry name" value="SHN SHINE , DNA BINDING / TRANSCRIPTION FACTOR"/>
    <property type="match status" value="1"/>
</dbReference>
<keyword evidence="2" id="KW-0805">Transcription regulation</keyword>
<dbReference type="SUPFAM" id="SSF54171">
    <property type="entry name" value="DNA-binding domain"/>
    <property type="match status" value="1"/>
</dbReference>
<evidence type="ECO:0000256" key="5">
    <source>
        <dbReference type="ARBA" id="ARBA00023242"/>
    </source>
</evidence>
<gene>
    <name evidence="10" type="ORF">CDL12_25590</name>
</gene>
<keyword evidence="3" id="KW-0238">DNA-binding</keyword>
<feature type="coiled-coil region" evidence="7">
    <location>
        <begin position="297"/>
        <end position="343"/>
    </location>
</feature>
<dbReference type="STRING" id="429701.A0A2G9G9F1"/>
<dbReference type="GO" id="GO:0005634">
    <property type="term" value="C:nucleus"/>
    <property type="evidence" value="ECO:0007669"/>
    <property type="project" value="UniProtKB-SubCell"/>
</dbReference>
<evidence type="ECO:0000313" key="11">
    <source>
        <dbReference type="Proteomes" id="UP000231279"/>
    </source>
</evidence>